<keyword evidence="2" id="KW-0472">Membrane</keyword>
<dbReference type="AlphaFoldDB" id="A0A8H3IZ99"/>
<evidence type="ECO:0000256" key="2">
    <source>
        <dbReference type="SAM" id="Phobius"/>
    </source>
</evidence>
<feature type="compositionally biased region" description="Low complexity" evidence="1">
    <location>
        <begin position="331"/>
        <end position="340"/>
    </location>
</feature>
<proteinExistence type="predicted"/>
<feature type="transmembrane region" description="Helical" evidence="2">
    <location>
        <begin position="161"/>
        <end position="180"/>
    </location>
</feature>
<gene>
    <name evidence="3" type="ORF">ALECFALPRED_006707</name>
</gene>
<protein>
    <submittedName>
        <fullName evidence="3">Uncharacterized protein</fullName>
    </submittedName>
</protein>
<evidence type="ECO:0000313" key="3">
    <source>
        <dbReference type="EMBL" id="CAF9936125.1"/>
    </source>
</evidence>
<feature type="region of interest" description="Disordered" evidence="1">
    <location>
        <begin position="328"/>
        <end position="347"/>
    </location>
</feature>
<keyword evidence="2" id="KW-0812">Transmembrane</keyword>
<evidence type="ECO:0000313" key="4">
    <source>
        <dbReference type="Proteomes" id="UP000664203"/>
    </source>
</evidence>
<comment type="caution">
    <text evidence="3">The sequence shown here is derived from an EMBL/GenBank/DDBJ whole genome shotgun (WGS) entry which is preliminary data.</text>
</comment>
<dbReference type="Proteomes" id="UP000664203">
    <property type="component" value="Unassembled WGS sequence"/>
</dbReference>
<feature type="transmembrane region" description="Helical" evidence="2">
    <location>
        <begin position="236"/>
        <end position="255"/>
    </location>
</feature>
<keyword evidence="2" id="KW-1133">Transmembrane helix</keyword>
<reference evidence="3" key="1">
    <citation type="submission" date="2021-03" db="EMBL/GenBank/DDBJ databases">
        <authorList>
            <person name="Tagirdzhanova G."/>
        </authorList>
    </citation>
    <scope>NUCLEOTIDE SEQUENCE</scope>
</reference>
<feature type="compositionally biased region" description="Polar residues" evidence="1">
    <location>
        <begin position="465"/>
        <end position="475"/>
    </location>
</feature>
<feature type="compositionally biased region" description="Acidic residues" evidence="1">
    <location>
        <begin position="480"/>
        <end position="490"/>
    </location>
</feature>
<feature type="region of interest" description="Disordered" evidence="1">
    <location>
        <begin position="465"/>
        <end position="519"/>
    </location>
</feature>
<feature type="transmembrane region" description="Helical" evidence="2">
    <location>
        <begin position="20"/>
        <end position="42"/>
    </location>
</feature>
<organism evidence="3 4">
    <name type="scientific">Alectoria fallacina</name>
    <dbReference type="NCBI Taxonomy" id="1903189"/>
    <lineage>
        <taxon>Eukaryota</taxon>
        <taxon>Fungi</taxon>
        <taxon>Dikarya</taxon>
        <taxon>Ascomycota</taxon>
        <taxon>Pezizomycotina</taxon>
        <taxon>Lecanoromycetes</taxon>
        <taxon>OSLEUM clade</taxon>
        <taxon>Lecanoromycetidae</taxon>
        <taxon>Lecanorales</taxon>
        <taxon>Lecanorineae</taxon>
        <taxon>Parmeliaceae</taxon>
        <taxon>Alectoria</taxon>
    </lineage>
</organism>
<keyword evidence="4" id="KW-1185">Reference proteome</keyword>
<feature type="transmembrane region" description="Helical" evidence="2">
    <location>
        <begin position="205"/>
        <end position="224"/>
    </location>
</feature>
<feature type="transmembrane region" description="Helical" evidence="2">
    <location>
        <begin position="88"/>
        <end position="105"/>
    </location>
</feature>
<feature type="transmembrane region" description="Helical" evidence="2">
    <location>
        <begin position="412"/>
        <end position="434"/>
    </location>
</feature>
<dbReference type="EMBL" id="CAJPDR010000433">
    <property type="protein sequence ID" value="CAF9936125.1"/>
    <property type="molecule type" value="Genomic_DNA"/>
</dbReference>
<accession>A0A8H3IZ99</accession>
<name>A0A8H3IZ99_9LECA</name>
<dbReference type="OrthoDB" id="5313079at2759"/>
<sequence length="587" mass="66260">MVYLNPGGFDFGPENLDGYGISNIVFIVMYSLLFYSACLFTWKHRQHPVLRMRNVPLMLLSLLTMHVFTFTVFIVYTMNGAFPCQVEYWCMCLYLPIGIGLYQAYNQQLLIVSRGQTALITKEELFKPIFPKSKGLGGPKYWAFRFKIWWQSVSTRGKYEGFILIGIVIQFTVSFIIYNISRKFNRYGIVDHHTSPGLCRRGWEWVPTIIWQFSWNYIFGPYLLWNIRMIKDIYHWRLQTTLAIIAGLPGAPVWLAAVYSEKFAPVNKYWLPAEWLAPGLMTIEVVTLGFPIYAIFKNKKAAREVNNALAEFDQKHLHSFDEGTTLGGSGNSLKTKGSTKGSKKKGKMYPMESLDACLSGNHDGLQVYASCMELNGENIIFLTKVIAFTQQCQKTFYETCKSTSEFRRARTAMFRVGLSIFVSLVHSGTASYPINIESNIYNQLDLIFGPATALVASAKASRSPSIATPISSSKITPWDDPADSGTEPEDPSAGYFSNSDNAYPMQSMGRKSSGNESSEHIVHVRENEVGAGGVNQGSDPLEGIKVPGEFDERVFDAAFGSVRFMVWTETWQRYMQWKRSSGSDMGD</sequence>
<feature type="transmembrane region" description="Helical" evidence="2">
    <location>
        <begin position="54"/>
        <end position="76"/>
    </location>
</feature>
<evidence type="ECO:0000256" key="1">
    <source>
        <dbReference type="SAM" id="MobiDB-lite"/>
    </source>
</evidence>
<feature type="transmembrane region" description="Helical" evidence="2">
    <location>
        <begin position="275"/>
        <end position="296"/>
    </location>
</feature>